<reference evidence="1 2" key="3">
    <citation type="journal article" date="2010" name="BMC Genomics">
        <title>Transcriptome sequencing and comparative analysis of cucumber flowers with different sex types.</title>
        <authorList>
            <person name="Guo S."/>
            <person name="Zheng Y."/>
            <person name="Joung J.G."/>
            <person name="Liu S."/>
            <person name="Zhang Z."/>
            <person name="Crasta O.R."/>
            <person name="Sobral B.W."/>
            <person name="Xu Y."/>
            <person name="Huang S."/>
            <person name="Fei Z."/>
        </authorList>
    </citation>
    <scope>NUCLEOTIDE SEQUENCE [LARGE SCALE GENOMIC DNA]</scope>
    <source>
        <strain evidence="2">cv. 9930</strain>
    </source>
</reference>
<gene>
    <name evidence="1" type="ORF">Csa_2G055060</name>
</gene>
<protein>
    <submittedName>
        <fullName evidence="1">Uncharacterized protein</fullName>
    </submittedName>
</protein>
<reference evidence="1 2" key="1">
    <citation type="journal article" date="2009" name="Nat. Genet.">
        <title>The genome of the cucumber, Cucumis sativus L.</title>
        <authorList>
            <person name="Huang S."/>
            <person name="Li R."/>
            <person name="Zhang Z."/>
            <person name="Li L."/>
            <person name="Gu X."/>
            <person name="Fan W."/>
            <person name="Lucas W.J."/>
            <person name="Wang X."/>
            <person name="Xie B."/>
            <person name="Ni P."/>
            <person name="Ren Y."/>
            <person name="Zhu H."/>
            <person name="Li J."/>
            <person name="Lin K."/>
            <person name="Jin W."/>
            <person name="Fei Z."/>
            <person name="Li G."/>
            <person name="Staub J."/>
            <person name="Kilian A."/>
            <person name="van der Vossen E.A."/>
            <person name="Wu Y."/>
            <person name="Guo J."/>
            <person name="He J."/>
            <person name="Jia Z."/>
            <person name="Ren Y."/>
            <person name="Tian G."/>
            <person name="Lu Y."/>
            <person name="Ruan J."/>
            <person name="Qian W."/>
            <person name="Wang M."/>
            <person name="Huang Q."/>
            <person name="Li B."/>
            <person name="Xuan Z."/>
            <person name="Cao J."/>
            <person name="Asan"/>
            <person name="Wu Z."/>
            <person name="Zhang J."/>
            <person name="Cai Q."/>
            <person name="Bai Y."/>
            <person name="Zhao B."/>
            <person name="Han Y."/>
            <person name="Li Y."/>
            <person name="Li X."/>
            <person name="Wang S."/>
            <person name="Shi Q."/>
            <person name="Liu S."/>
            <person name="Cho W.K."/>
            <person name="Kim J.Y."/>
            <person name="Xu Y."/>
            <person name="Heller-Uszynska K."/>
            <person name="Miao H."/>
            <person name="Cheng Z."/>
            <person name="Zhang S."/>
            <person name="Wu J."/>
            <person name="Yang Y."/>
            <person name="Kang H."/>
            <person name="Li M."/>
            <person name="Liang H."/>
            <person name="Ren X."/>
            <person name="Shi Z."/>
            <person name="Wen M."/>
            <person name="Jian M."/>
            <person name="Yang H."/>
            <person name="Zhang G."/>
            <person name="Yang Z."/>
            <person name="Chen R."/>
            <person name="Liu S."/>
            <person name="Li J."/>
            <person name="Ma L."/>
            <person name="Liu H."/>
            <person name="Zhou Y."/>
            <person name="Zhao J."/>
            <person name="Fang X."/>
            <person name="Li G."/>
            <person name="Fang L."/>
            <person name="Li Y."/>
            <person name="Liu D."/>
            <person name="Zheng H."/>
            <person name="Zhang Y."/>
            <person name="Qin N."/>
            <person name="Li Z."/>
            <person name="Yang G."/>
            <person name="Yang S."/>
            <person name="Bolund L."/>
            <person name="Kristiansen K."/>
            <person name="Zheng H."/>
            <person name="Li S."/>
            <person name="Zhang X."/>
            <person name="Yang H."/>
            <person name="Wang J."/>
            <person name="Sun R."/>
            <person name="Zhang B."/>
            <person name="Jiang S."/>
            <person name="Wang J."/>
            <person name="Du Y."/>
            <person name="Li S."/>
        </authorList>
    </citation>
    <scope>NUCLEOTIDE SEQUENCE [LARGE SCALE GENOMIC DNA]</scope>
    <source>
        <strain evidence="2">cv. 9930</strain>
    </source>
</reference>
<proteinExistence type="predicted"/>
<keyword evidence="2" id="KW-1185">Reference proteome</keyword>
<sequence length="134" mass="14791">MVDIKSRFVPAYIRITDDLGNSFPIQIVSHTQGKWLVERNVRKHGIFKSQATTSFGEFNPNAKQFTFIGSEGLPPKHPTSSKNKVLNDEIKNGLNAKFGVLSTQKCVAKKQLCVSTTFTDAEKHVDAGVVNDAL</sequence>
<evidence type="ECO:0000313" key="1">
    <source>
        <dbReference type="EMBL" id="KGN61118.1"/>
    </source>
</evidence>
<dbReference type="Proteomes" id="UP000029981">
    <property type="component" value="Chromosome 2"/>
</dbReference>
<name>A0A0A0LH82_CUCSA</name>
<organism evidence="1 2">
    <name type="scientific">Cucumis sativus</name>
    <name type="common">Cucumber</name>
    <dbReference type="NCBI Taxonomy" id="3659"/>
    <lineage>
        <taxon>Eukaryota</taxon>
        <taxon>Viridiplantae</taxon>
        <taxon>Streptophyta</taxon>
        <taxon>Embryophyta</taxon>
        <taxon>Tracheophyta</taxon>
        <taxon>Spermatophyta</taxon>
        <taxon>Magnoliopsida</taxon>
        <taxon>eudicotyledons</taxon>
        <taxon>Gunneridae</taxon>
        <taxon>Pentapetalae</taxon>
        <taxon>rosids</taxon>
        <taxon>fabids</taxon>
        <taxon>Cucurbitales</taxon>
        <taxon>Cucurbitaceae</taxon>
        <taxon>Benincaseae</taxon>
        <taxon>Cucumis</taxon>
    </lineage>
</organism>
<dbReference type="EMBL" id="CM002923">
    <property type="protein sequence ID" value="KGN61118.1"/>
    <property type="molecule type" value="Genomic_DNA"/>
</dbReference>
<accession>A0A0A0LH82</accession>
<dbReference type="AlphaFoldDB" id="A0A0A0LH82"/>
<evidence type="ECO:0000313" key="2">
    <source>
        <dbReference type="Proteomes" id="UP000029981"/>
    </source>
</evidence>
<reference evidence="1 2" key="2">
    <citation type="journal article" date="2009" name="PLoS ONE">
        <title>An integrated genetic and cytogenetic map of the cucumber genome.</title>
        <authorList>
            <person name="Ren Y."/>
            <person name="Zhang Z."/>
            <person name="Liu J."/>
            <person name="Staub J.E."/>
            <person name="Han Y."/>
            <person name="Cheng Z."/>
            <person name="Li X."/>
            <person name="Lu J."/>
            <person name="Miao H."/>
            <person name="Kang H."/>
            <person name="Xie B."/>
            <person name="Gu X."/>
            <person name="Wang X."/>
            <person name="Du Y."/>
            <person name="Jin W."/>
            <person name="Huang S."/>
        </authorList>
    </citation>
    <scope>NUCLEOTIDE SEQUENCE [LARGE SCALE GENOMIC DNA]</scope>
    <source>
        <strain evidence="2">cv. 9930</strain>
    </source>
</reference>
<dbReference type="Gramene" id="KGN61118">
    <property type="protein sequence ID" value="KGN61118"/>
    <property type="gene ID" value="Csa_2G055060"/>
</dbReference>
<reference evidence="1 2" key="4">
    <citation type="journal article" date="2011" name="BMC Genomics">
        <title>RNA-Seq improves annotation of protein-coding genes in the cucumber genome.</title>
        <authorList>
            <person name="Li Z."/>
            <person name="Zhang Z."/>
            <person name="Yan P."/>
            <person name="Huang S."/>
            <person name="Fei Z."/>
            <person name="Lin K."/>
        </authorList>
    </citation>
    <scope>NUCLEOTIDE SEQUENCE [LARGE SCALE GENOMIC DNA]</scope>
    <source>
        <strain evidence="2">cv. 9930</strain>
    </source>
</reference>